<name>A0A4Z2I8M0_9TELE</name>
<accession>A0A4Z2I8M0</accession>
<proteinExistence type="predicted"/>
<protein>
    <submittedName>
        <fullName evidence="1">Uncharacterized protein</fullName>
    </submittedName>
</protein>
<comment type="caution">
    <text evidence="1">The sequence shown here is derived from an EMBL/GenBank/DDBJ whole genome shotgun (WGS) entry which is preliminary data.</text>
</comment>
<organism evidence="1 2">
    <name type="scientific">Liparis tanakae</name>
    <name type="common">Tanaka's snailfish</name>
    <dbReference type="NCBI Taxonomy" id="230148"/>
    <lineage>
        <taxon>Eukaryota</taxon>
        <taxon>Metazoa</taxon>
        <taxon>Chordata</taxon>
        <taxon>Craniata</taxon>
        <taxon>Vertebrata</taxon>
        <taxon>Euteleostomi</taxon>
        <taxon>Actinopterygii</taxon>
        <taxon>Neopterygii</taxon>
        <taxon>Teleostei</taxon>
        <taxon>Neoteleostei</taxon>
        <taxon>Acanthomorphata</taxon>
        <taxon>Eupercaria</taxon>
        <taxon>Perciformes</taxon>
        <taxon>Cottioidei</taxon>
        <taxon>Cottales</taxon>
        <taxon>Liparidae</taxon>
        <taxon>Liparis</taxon>
    </lineage>
</organism>
<sequence>MDFLRPKGRMETHLTLADPFLYGGPLASKTSSRDSSVLSEQKAVRVPWEEKAISNPQSLRLKISQSSLSKSWSPPPPDFLSHVDSPSVCPASTRPFSPTTAPRACLSPAYWMKAYPLCTEQPRTRPYLEKMPSTSDFFTTAVFRLPMNTRELMDLGSVLLVTLLVWTFSDMLDGRGRRGSGWRGRDSWRGEDLEGTQDHRFFASDTHLRLITAQKEIDKPAGRNTSR</sequence>
<dbReference type="Proteomes" id="UP000314294">
    <property type="component" value="Unassembled WGS sequence"/>
</dbReference>
<dbReference type="AlphaFoldDB" id="A0A4Z2I8M0"/>
<evidence type="ECO:0000313" key="1">
    <source>
        <dbReference type="EMBL" id="TNN74409.1"/>
    </source>
</evidence>
<keyword evidence="2" id="KW-1185">Reference proteome</keyword>
<evidence type="ECO:0000313" key="2">
    <source>
        <dbReference type="Proteomes" id="UP000314294"/>
    </source>
</evidence>
<dbReference type="EMBL" id="SRLO01000114">
    <property type="protein sequence ID" value="TNN74409.1"/>
    <property type="molecule type" value="Genomic_DNA"/>
</dbReference>
<gene>
    <name evidence="1" type="ORF">EYF80_015368</name>
</gene>
<reference evidence="1 2" key="1">
    <citation type="submission" date="2019-03" db="EMBL/GenBank/DDBJ databases">
        <title>First draft genome of Liparis tanakae, snailfish: a comprehensive survey of snailfish specific genes.</title>
        <authorList>
            <person name="Kim W."/>
            <person name="Song I."/>
            <person name="Jeong J.-H."/>
            <person name="Kim D."/>
            <person name="Kim S."/>
            <person name="Ryu S."/>
            <person name="Song J.Y."/>
            <person name="Lee S.K."/>
        </authorList>
    </citation>
    <scope>NUCLEOTIDE SEQUENCE [LARGE SCALE GENOMIC DNA]</scope>
    <source>
        <tissue evidence="1">Muscle</tissue>
    </source>
</reference>